<dbReference type="OrthoDB" id="4068648at2759"/>
<proteinExistence type="inferred from homology"/>
<dbReference type="GO" id="GO:0030686">
    <property type="term" value="C:90S preribosome"/>
    <property type="evidence" value="ECO:0007669"/>
    <property type="project" value="EnsemblFungi"/>
</dbReference>
<dbReference type="InterPro" id="IPR028160">
    <property type="entry name" value="Slx9-like"/>
</dbReference>
<keyword evidence="6" id="KW-0539">Nucleus</keyword>
<sequence>MAIKKRNTLRNKAANRGSTQTNNVETNILNNATSILEKLPEDPKAFLHQPKESKKDKILNKQSSFLSQVQQKALKVNPSLSGISKSSARRRKRKMRDELKPKMQDLLTSLDQEEDLKQISNDLKKRQAEVLKVYGNNNNNNNNNNANDNDDMDIDNTAKNNVTNIIRKSSYLKANSVIEPGSIKIKKNAPSIRNQKGSKLLTVNETKRFNEVLTNQVFQKNPFGSLRELIKMQKY</sequence>
<evidence type="ECO:0000256" key="4">
    <source>
        <dbReference type="ARBA" id="ARBA00021321"/>
    </source>
</evidence>
<name>I2H103_HENB6</name>
<protein>
    <recommendedName>
        <fullName evidence="4">Ribosome biogenesis protein SLX9</fullName>
    </recommendedName>
</protein>
<evidence type="ECO:0000256" key="5">
    <source>
        <dbReference type="ARBA" id="ARBA00022517"/>
    </source>
</evidence>
<feature type="region of interest" description="Disordered" evidence="8">
    <location>
        <begin position="1"/>
        <end position="24"/>
    </location>
</feature>
<dbReference type="GO" id="GO:0000056">
    <property type="term" value="P:ribosomal small subunit export from nucleus"/>
    <property type="evidence" value="ECO:0007669"/>
    <property type="project" value="EnsemblFungi"/>
</dbReference>
<keyword evidence="5" id="KW-0690">Ribosome biogenesis</keyword>
<dbReference type="RefSeq" id="XP_004179574.1">
    <property type="nucleotide sequence ID" value="XM_004179526.1"/>
</dbReference>
<evidence type="ECO:0000256" key="2">
    <source>
        <dbReference type="ARBA" id="ARBA00011022"/>
    </source>
</evidence>
<comment type="subcellular location">
    <subcellularLocation>
        <location evidence="1">Nucleus</location>
        <location evidence="1">Nucleolus</location>
    </subcellularLocation>
</comment>
<dbReference type="GO" id="GO:0030688">
    <property type="term" value="C:preribosome, small subunit precursor"/>
    <property type="evidence" value="ECO:0007669"/>
    <property type="project" value="EnsemblFungi"/>
</dbReference>
<evidence type="ECO:0000256" key="8">
    <source>
        <dbReference type="SAM" id="MobiDB-lite"/>
    </source>
</evidence>
<feature type="region of interest" description="Disordered" evidence="8">
    <location>
        <begin position="77"/>
        <end position="97"/>
    </location>
</feature>
<dbReference type="STRING" id="1071380.I2H103"/>
<comment type="similarity">
    <text evidence="2">Belongs to the SLX9 family.</text>
</comment>
<evidence type="ECO:0000256" key="6">
    <source>
        <dbReference type="ARBA" id="ARBA00023242"/>
    </source>
</evidence>
<evidence type="ECO:0000256" key="3">
    <source>
        <dbReference type="ARBA" id="ARBA00011523"/>
    </source>
</evidence>
<dbReference type="GO" id="GO:0000462">
    <property type="term" value="P:maturation of SSU-rRNA from tricistronic rRNA transcript (SSU-rRNA, 5.8S rRNA, LSU-rRNA)"/>
    <property type="evidence" value="ECO:0007669"/>
    <property type="project" value="EnsemblFungi"/>
</dbReference>
<evidence type="ECO:0000313" key="10">
    <source>
        <dbReference type="Proteomes" id="UP000002866"/>
    </source>
</evidence>
<comment type="function">
    <text evidence="7">Involved in ribosome biogenesis. Required for normal pre-rRNA processing in internal transcribed spacer 1 (ITS1). May be involved in the movements of the replication forks.</text>
</comment>
<reference evidence="9 10" key="1">
    <citation type="journal article" date="2011" name="Proc. Natl. Acad. Sci. U.S.A.">
        <title>Evolutionary erosion of yeast sex chromosomes by mating-type switching accidents.</title>
        <authorList>
            <person name="Gordon J.L."/>
            <person name="Armisen D."/>
            <person name="Proux-Wera E."/>
            <person name="Oheigeartaigh S.S."/>
            <person name="Byrne K.P."/>
            <person name="Wolfe K.H."/>
        </authorList>
    </citation>
    <scope>NUCLEOTIDE SEQUENCE [LARGE SCALE GENOMIC DNA]</scope>
    <source>
        <strain evidence="10">ATCC 34711 / CBS 6284 / DSM 70876 / NBRC 10599 / NRRL Y-10934 / UCD 77-7</strain>
    </source>
</reference>
<dbReference type="OMA" id="PKAYLHQ"/>
<organism evidence="9 10">
    <name type="scientific">Henningerozyma blattae (strain ATCC 34711 / CBS 6284 / DSM 70876 / NBRC 10599 / NRRL Y-10934 / UCD 77-7)</name>
    <name type="common">Yeast</name>
    <name type="synonym">Tetrapisispora blattae</name>
    <dbReference type="NCBI Taxonomy" id="1071380"/>
    <lineage>
        <taxon>Eukaryota</taxon>
        <taxon>Fungi</taxon>
        <taxon>Dikarya</taxon>
        <taxon>Ascomycota</taxon>
        <taxon>Saccharomycotina</taxon>
        <taxon>Saccharomycetes</taxon>
        <taxon>Saccharomycetales</taxon>
        <taxon>Saccharomycetaceae</taxon>
        <taxon>Henningerozyma</taxon>
    </lineage>
</organism>
<dbReference type="EMBL" id="HE806318">
    <property type="protein sequence ID" value="CCH60055.1"/>
    <property type="molecule type" value="Genomic_DNA"/>
</dbReference>
<dbReference type="GO" id="GO:0032040">
    <property type="term" value="C:small-subunit processome"/>
    <property type="evidence" value="ECO:0007669"/>
    <property type="project" value="EnsemblFungi"/>
</dbReference>
<evidence type="ECO:0000256" key="7">
    <source>
        <dbReference type="ARBA" id="ARBA00025083"/>
    </source>
</evidence>
<evidence type="ECO:0000256" key="1">
    <source>
        <dbReference type="ARBA" id="ARBA00004604"/>
    </source>
</evidence>
<evidence type="ECO:0000313" key="9">
    <source>
        <dbReference type="EMBL" id="CCH60055.1"/>
    </source>
</evidence>
<dbReference type="HOGENOM" id="CLU_1372424_0_0_1"/>
<dbReference type="AlphaFoldDB" id="I2H103"/>
<comment type="subunit">
    <text evidence="3">Interacts with the 35S, 23S and 20S pre-rRNAs and with the U3 snoRNA.</text>
</comment>
<dbReference type="Proteomes" id="UP000002866">
    <property type="component" value="Chromosome 3"/>
</dbReference>
<dbReference type="FunCoup" id="I2H103">
    <property type="interactions" value="287"/>
</dbReference>
<dbReference type="GeneID" id="14495035"/>
<keyword evidence="10" id="KW-1185">Reference proteome</keyword>
<dbReference type="InParanoid" id="I2H103"/>
<dbReference type="eggNOG" id="ENOG502S2IS">
    <property type="taxonomic scope" value="Eukaryota"/>
</dbReference>
<dbReference type="KEGG" id="tbl:TBLA_0C02450"/>
<dbReference type="GO" id="GO:0051880">
    <property type="term" value="F:G-quadruplex DNA binding"/>
    <property type="evidence" value="ECO:0007669"/>
    <property type="project" value="EnsemblFungi"/>
</dbReference>
<accession>I2H103</accession>
<dbReference type="Pfam" id="PF15341">
    <property type="entry name" value="SLX9"/>
    <property type="match status" value="1"/>
</dbReference>
<gene>
    <name evidence="9" type="primary">TBLA0C02450</name>
    <name evidence="9" type="ORF">TBLA_0C02450</name>
</gene>